<evidence type="ECO:0000313" key="4">
    <source>
        <dbReference type="Proteomes" id="UP000236161"/>
    </source>
</evidence>
<gene>
    <name evidence="3" type="ORF">AXF42_Ash020039</name>
</gene>
<accession>A0A2I0B4P9</accession>
<dbReference type="Proteomes" id="UP000236161">
    <property type="component" value="Unassembled WGS sequence"/>
</dbReference>
<evidence type="ECO:0000256" key="2">
    <source>
        <dbReference type="SAM" id="SignalP"/>
    </source>
</evidence>
<name>A0A2I0B4P9_9ASPA</name>
<evidence type="ECO:0000313" key="3">
    <source>
        <dbReference type="EMBL" id="PKA62767.1"/>
    </source>
</evidence>
<dbReference type="PANTHER" id="PTHR36616">
    <property type="entry name" value="BNAC07G32700D PROTEIN"/>
    <property type="match status" value="1"/>
</dbReference>
<proteinExistence type="predicted"/>
<sequence length="115" mass="12829">MLQLFFVVAFSVAPLTLYMPPVRALTLREDDQELLLGELRVYEPCDPTPTRWVLPRPLSASPGLQVLDSRSDLLGSSPCQTRSRSPFFFFSFVQNSILYMAAFSIGSLLLGLPGF</sequence>
<keyword evidence="1" id="KW-0472">Membrane</keyword>
<dbReference type="EMBL" id="KZ451914">
    <property type="protein sequence ID" value="PKA62767.1"/>
    <property type="molecule type" value="Genomic_DNA"/>
</dbReference>
<keyword evidence="2" id="KW-0732">Signal</keyword>
<keyword evidence="1" id="KW-0812">Transmembrane</keyword>
<protein>
    <submittedName>
        <fullName evidence="3">Uncharacterized protein</fullName>
    </submittedName>
</protein>
<feature type="transmembrane region" description="Helical" evidence="1">
    <location>
        <begin position="87"/>
        <end position="112"/>
    </location>
</feature>
<feature type="chain" id="PRO_5014152756" evidence="2">
    <location>
        <begin position="25"/>
        <end position="115"/>
    </location>
</feature>
<keyword evidence="4" id="KW-1185">Reference proteome</keyword>
<evidence type="ECO:0000256" key="1">
    <source>
        <dbReference type="SAM" id="Phobius"/>
    </source>
</evidence>
<feature type="signal peptide" evidence="2">
    <location>
        <begin position="1"/>
        <end position="24"/>
    </location>
</feature>
<keyword evidence="1" id="KW-1133">Transmembrane helix</keyword>
<reference evidence="3 4" key="1">
    <citation type="journal article" date="2017" name="Nature">
        <title>The Apostasia genome and the evolution of orchids.</title>
        <authorList>
            <person name="Zhang G.Q."/>
            <person name="Liu K.W."/>
            <person name="Li Z."/>
            <person name="Lohaus R."/>
            <person name="Hsiao Y.Y."/>
            <person name="Niu S.C."/>
            <person name="Wang J.Y."/>
            <person name="Lin Y.C."/>
            <person name="Xu Q."/>
            <person name="Chen L.J."/>
            <person name="Yoshida K."/>
            <person name="Fujiwara S."/>
            <person name="Wang Z.W."/>
            <person name="Zhang Y.Q."/>
            <person name="Mitsuda N."/>
            <person name="Wang M."/>
            <person name="Liu G.H."/>
            <person name="Pecoraro L."/>
            <person name="Huang H.X."/>
            <person name="Xiao X.J."/>
            <person name="Lin M."/>
            <person name="Wu X.Y."/>
            <person name="Wu W.L."/>
            <person name="Chen Y.Y."/>
            <person name="Chang S.B."/>
            <person name="Sakamoto S."/>
            <person name="Ohme-Takagi M."/>
            <person name="Yagi M."/>
            <person name="Zeng S.J."/>
            <person name="Shen C.Y."/>
            <person name="Yeh C.M."/>
            <person name="Luo Y.B."/>
            <person name="Tsai W.C."/>
            <person name="Van de Peer Y."/>
            <person name="Liu Z.J."/>
        </authorList>
    </citation>
    <scope>NUCLEOTIDE SEQUENCE [LARGE SCALE GENOMIC DNA]</scope>
    <source>
        <strain evidence="4">cv. Shenzhen</strain>
        <tissue evidence="3">Stem</tissue>
    </source>
</reference>
<dbReference type="PANTHER" id="PTHR36616:SF4">
    <property type="entry name" value="OS03G0174800 PROTEIN"/>
    <property type="match status" value="1"/>
</dbReference>
<organism evidence="3 4">
    <name type="scientific">Apostasia shenzhenica</name>
    <dbReference type="NCBI Taxonomy" id="1088818"/>
    <lineage>
        <taxon>Eukaryota</taxon>
        <taxon>Viridiplantae</taxon>
        <taxon>Streptophyta</taxon>
        <taxon>Embryophyta</taxon>
        <taxon>Tracheophyta</taxon>
        <taxon>Spermatophyta</taxon>
        <taxon>Magnoliopsida</taxon>
        <taxon>Liliopsida</taxon>
        <taxon>Asparagales</taxon>
        <taxon>Orchidaceae</taxon>
        <taxon>Apostasioideae</taxon>
        <taxon>Apostasia</taxon>
    </lineage>
</organism>
<dbReference type="AlphaFoldDB" id="A0A2I0B4P9"/>